<proteinExistence type="predicted"/>
<evidence type="ECO:0000313" key="5">
    <source>
        <dbReference type="EMBL" id="NEK84977.1"/>
    </source>
</evidence>
<feature type="domain" description="MEDS" evidence="4">
    <location>
        <begin position="27"/>
        <end position="170"/>
    </location>
</feature>
<feature type="domain" description="Histidine kinase/HSP90-like ATPase" evidence="3">
    <location>
        <begin position="219"/>
        <end position="318"/>
    </location>
</feature>
<keyword evidence="5" id="KW-0808">Transferase</keyword>
<accession>A0A6L9VYV9</accession>
<feature type="region of interest" description="Disordered" evidence="2">
    <location>
        <begin position="1"/>
        <end position="20"/>
    </location>
</feature>
<dbReference type="EMBL" id="JAAGWG010000006">
    <property type="protein sequence ID" value="NEK84977.1"/>
    <property type="molecule type" value="Genomic_DNA"/>
</dbReference>
<comment type="caution">
    <text evidence="5">The sequence shown here is derived from an EMBL/GenBank/DDBJ whole genome shotgun (WGS) entry which is preliminary data.</text>
</comment>
<keyword evidence="5" id="KW-0418">Kinase</keyword>
<dbReference type="InterPro" id="IPR036890">
    <property type="entry name" value="HATPase_C_sf"/>
</dbReference>
<dbReference type="SUPFAM" id="SSF55874">
    <property type="entry name" value="ATPase domain of HSP90 chaperone/DNA topoisomerase II/histidine kinase"/>
    <property type="match status" value="1"/>
</dbReference>
<evidence type="ECO:0000259" key="3">
    <source>
        <dbReference type="Pfam" id="PF13581"/>
    </source>
</evidence>
<evidence type="ECO:0000256" key="2">
    <source>
        <dbReference type="SAM" id="MobiDB-lite"/>
    </source>
</evidence>
<protein>
    <submittedName>
        <fullName evidence="5">Sensor histidine kinase</fullName>
    </submittedName>
</protein>
<reference evidence="5 6" key="1">
    <citation type="submission" date="2019-12" db="EMBL/GenBank/DDBJ databases">
        <title>the WGS of Blastococcus saxobsidens 67B17.</title>
        <authorList>
            <person name="Jiang Z."/>
        </authorList>
    </citation>
    <scope>NUCLEOTIDE SEQUENCE [LARGE SCALE GENOMIC DNA]</scope>
    <source>
        <strain evidence="5 6">67B17</strain>
    </source>
</reference>
<dbReference type="InterPro" id="IPR047718">
    <property type="entry name" value="RsbA-like_anti_sig"/>
</dbReference>
<dbReference type="Pfam" id="PF14417">
    <property type="entry name" value="MEDS"/>
    <property type="match status" value="1"/>
</dbReference>
<dbReference type="Proteomes" id="UP000479241">
    <property type="component" value="Unassembled WGS sequence"/>
</dbReference>
<dbReference type="PANTHER" id="PTHR35526:SF3">
    <property type="entry name" value="ANTI-SIGMA-F FACTOR RSBW"/>
    <property type="match status" value="1"/>
</dbReference>
<dbReference type="InterPro" id="IPR050267">
    <property type="entry name" value="Anti-sigma-factor_SerPK"/>
</dbReference>
<dbReference type="Pfam" id="PF13581">
    <property type="entry name" value="HATPase_c_2"/>
    <property type="match status" value="1"/>
</dbReference>
<dbReference type="InterPro" id="IPR025847">
    <property type="entry name" value="MEDS_domain"/>
</dbReference>
<dbReference type="PANTHER" id="PTHR35526">
    <property type="entry name" value="ANTI-SIGMA-F FACTOR RSBW-RELATED"/>
    <property type="match status" value="1"/>
</dbReference>
<organism evidence="5 6">
    <name type="scientific">Blastococcus saxobsidens</name>
    <dbReference type="NCBI Taxonomy" id="138336"/>
    <lineage>
        <taxon>Bacteria</taxon>
        <taxon>Bacillati</taxon>
        <taxon>Actinomycetota</taxon>
        <taxon>Actinomycetes</taxon>
        <taxon>Geodermatophilales</taxon>
        <taxon>Geodermatophilaceae</taxon>
        <taxon>Blastococcus</taxon>
    </lineage>
</organism>
<name>A0A6L9VYV9_9ACTN</name>
<sequence>MEHTAGARVNWTTAGGVGHPPAGGFPHDALLHDSVDELVGTVLPFVRDGLDAGDAAILAVQPDASALLRDALGDDPRLVVLDQDRVYGPRTPAAISSLRRLAREHAPGAGRRVRVVGEIDFGPTARDWLEWERYESVINEALRGWDLWGVCLYDTSRLPDPVLESARRTHGQLVSPTQRTPNPDYTDPATFLRSLPIPDEPLERTAPRLEAGDVRDFIGLRHAVAAELAGLQAPADLIEDFLLAVDEMTSNAVRHGLPPVSLRLWTAPDRVVCTITDGGPGWDDPFAGYGPAHGEDLSRGGMGLWLARQLCDHVDITGGEHHPGTGTISVRLTTRLP</sequence>
<evidence type="ECO:0000256" key="1">
    <source>
        <dbReference type="ARBA" id="ARBA00022527"/>
    </source>
</evidence>
<evidence type="ECO:0000259" key="4">
    <source>
        <dbReference type="Pfam" id="PF14417"/>
    </source>
</evidence>
<dbReference type="NCBIfam" id="NF041045">
    <property type="entry name" value="RsbA_anti_sig"/>
    <property type="match status" value="1"/>
</dbReference>
<dbReference type="InterPro" id="IPR003594">
    <property type="entry name" value="HATPase_dom"/>
</dbReference>
<dbReference type="Gene3D" id="3.30.565.10">
    <property type="entry name" value="Histidine kinase-like ATPase, C-terminal domain"/>
    <property type="match status" value="1"/>
</dbReference>
<dbReference type="CDD" id="cd16936">
    <property type="entry name" value="HATPase_RsbW-like"/>
    <property type="match status" value="1"/>
</dbReference>
<gene>
    <name evidence="5" type="ORF">GCU60_04260</name>
</gene>
<evidence type="ECO:0000313" key="6">
    <source>
        <dbReference type="Proteomes" id="UP000479241"/>
    </source>
</evidence>
<dbReference type="GO" id="GO:0004674">
    <property type="term" value="F:protein serine/threonine kinase activity"/>
    <property type="evidence" value="ECO:0007669"/>
    <property type="project" value="UniProtKB-KW"/>
</dbReference>
<dbReference type="AlphaFoldDB" id="A0A6L9VYV9"/>
<keyword evidence="1" id="KW-0723">Serine/threonine-protein kinase</keyword>